<dbReference type="EMBL" id="CP000681">
    <property type="protein sequence ID" value="ABP77500.1"/>
    <property type="molecule type" value="Genomic_DNA"/>
</dbReference>
<dbReference type="AlphaFoldDB" id="A4YC17"/>
<sequence length="379" mass="43030">MSQVCIECVKDKNLKQLILKKNSKSICTICEENNLSIDFEDRDFFLLVKAVLRFNYSEWEYNTHWGGDGYESLFYGDDNIFFKQERAISGDNYEELVLSITAGPVYEDYEKGISIFAGYDNGMQNMLLESVKSSSDRCIVKLANRLKSENYFKVEKDLLKILAKFTDVAETILDKGTEFYRARIGVSDKKRALGLGFEAEYHFKPFAEDQIGAPPPLIASAGRINRPGVAFFYCATDIYTAVSEVRPHPGDSVSIGKFFLLKNTKMFNLSESQLLHFYSSDKALDEYVPLNTLSKFMNKVIPPSERQQYSVTQLIADCVRQMGFDGIIFNSTVGNGENIVIFDPSIVNYTNEGAEVVEIEQVTYQINPKRLISDDEIYA</sequence>
<dbReference type="KEGG" id="spc:Sputcn32_3793"/>
<dbReference type="eggNOG" id="ENOG502Z9NV">
    <property type="taxonomic scope" value="Bacteria"/>
</dbReference>
<name>A4YC17_SHEPC</name>
<dbReference type="InterPro" id="IPR014914">
    <property type="entry name" value="RES_dom"/>
</dbReference>
<dbReference type="SMART" id="SM00953">
    <property type="entry name" value="RES"/>
    <property type="match status" value="1"/>
</dbReference>
<protein>
    <recommendedName>
        <fullName evidence="1">RES domain-containing protein</fullName>
    </recommendedName>
</protein>
<proteinExistence type="predicted"/>
<organism evidence="2">
    <name type="scientific">Shewanella putrefaciens (strain CN-32 / ATCC BAA-453)</name>
    <dbReference type="NCBI Taxonomy" id="319224"/>
    <lineage>
        <taxon>Bacteria</taxon>
        <taxon>Pseudomonadati</taxon>
        <taxon>Pseudomonadota</taxon>
        <taxon>Gammaproteobacteria</taxon>
        <taxon>Alteromonadales</taxon>
        <taxon>Shewanellaceae</taxon>
        <taxon>Shewanella</taxon>
    </lineage>
</organism>
<dbReference type="Pfam" id="PF08808">
    <property type="entry name" value="RES"/>
    <property type="match status" value="1"/>
</dbReference>
<dbReference type="HOGENOM" id="CLU_055251_0_0_6"/>
<evidence type="ECO:0000259" key="1">
    <source>
        <dbReference type="SMART" id="SM00953"/>
    </source>
</evidence>
<feature type="domain" description="RES" evidence="1">
    <location>
        <begin position="207"/>
        <end position="353"/>
    </location>
</feature>
<gene>
    <name evidence="2" type="ordered locus">Sputcn32_3793</name>
</gene>
<evidence type="ECO:0000313" key="2">
    <source>
        <dbReference type="EMBL" id="ABP77500.1"/>
    </source>
</evidence>
<reference evidence="2" key="1">
    <citation type="submission" date="2007-04" db="EMBL/GenBank/DDBJ databases">
        <title>Complete sequence of Shewanella putrefaciens CN-32.</title>
        <authorList>
            <consortium name="US DOE Joint Genome Institute"/>
            <person name="Copeland A."/>
            <person name="Lucas S."/>
            <person name="Lapidus A."/>
            <person name="Barry K."/>
            <person name="Detter J.C."/>
            <person name="Glavina del Rio T."/>
            <person name="Hammon N."/>
            <person name="Israni S."/>
            <person name="Dalin E."/>
            <person name="Tice H."/>
            <person name="Pitluck S."/>
            <person name="Chain P."/>
            <person name="Malfatti S."/>
            <person name="Shin M."/>
            <person name="Vergez L."/>
            <person name="Schmutz J."/>
            <person name="Larimer F."/>
            <person name="Land M."/>
            <person name="Hauser L."/>
            <person name="Kyrpides N."/>
            <person name="Mikhailova N."/>
            <person name="Romine M.F."/>
            <person name="Fredrickson J."/>
            <person name="Tiedje J."/>
            <person name="Richardson P."/>
        </authorList>
    </citation>
    <scope>NUCLEOTIDE SEQUENCE [LARGE SCALE GENOMIC DNA]</scope>
    <source>
        <strain evidence="2">CN-32</strain>
    </source>
</reference>
<accession>A4YC17</accession>